<evidence type="ECO:0000256" key="1">
    <source>
        <dbReference type="SAM" id="Coils"/>
    </source>
</evidence>
<name>A0A7S1TQ12_9STRA</name>
<feature type="region of interest" description="Disordered" evidence="2">
    <location>
        <begin position="125"/>
        <end position="150"/>
    </location>
</feature>
<proteinExistence type="predicted"/>
<organism evidence="3">
    <name type="scientific">Phaeomonas parva</name>
    <dbReference type="NCBI Taxonomy" id="124430"/>
    <lineage>
        <taxon>Eukaryota</taxon>
        <taxon>Sar</taxon>
        <taxon>Stramenopiles</taxon>
        <taxon>Ochrophyta</taxon>
        <taxon>Pinguiophyceae</taxon>
        <taxon>Pinguiochrysidales</taxon>
        <taxon>Pinguiochrysidaceae</taxon>
        <taxon>Phaeomonas</taxon>
    </lineage>
</organism>
<gene>
    <name evidence="3" type="ORF">PPAR1163_LOCUS1833</name>
</gene>
<dbReference type="EMBL" id="HBGJ01002825">
    <property type="protein sequence ID" value="CAD9243488.1"/>
    <property type="molecule type" value="Transcribed_RNA"/>
</dbReference>
<protein>
    <submittedName>
        <fullName evidence="3">Uncharacterized protein</fullName>
    </submittedName>
</protein>
<keyword evidence="1" id="KW-0175">Coiled coil</keyword>
<sequence>MAPYKGGRRRSAGKMRVMRYELPAPLRLKVEKLLERSVLEEMEGMSPAERKVLRPLAKALSASLLRKITLNADVVTPSAPAGDDKGGKQMRAHANAVGQLLRQIALMQDKLRAARSRAAQAQAKLLEPPEVTPAAETTAEGDGGDSPVVAPELKAGVEQGLTQLNEHFVGIQEKLETLEDQQPKRFTDLSTTVDSVRHLYAQERNKGRMAASDRAATSGLKAGEATSALAAHLQL</sequence>
<accession>A0A7S1TQ12</accession>
<dbReference type="AlphaFoldDB" id="A0A7S1TQ12"/>
<evidence type="ECO:0000313" key="3">
    <source>
        <dbReference type="EMBL" id="CAD9243488.1"/>
    </source>
</evidence>
<feature type="coiled-coil region" evidence="1">
    <location>
        <begin position="97"/>
        <end position="124"/>
    </location>
</feature>
<reference evidence="3" key="1">
    <citation type="submission" date="2021-01" db="EMBL/GenBank/DDBJ databases">
        <authorList>
            <person name="Corre E."/>
            <person name="Pelletier E."/>
            <person name="Niang G."/>
            <person name="Scheremetjew M."/>
            <person name="Finn R."/>
            <person name="Kale V."/>
            <person name="Holt S."/>
            <person name="Cochrane G."/>
            <person name="Meng A."/>
            <person name="Brown T."/>
            <person name="Cohen L."/>
        </authorList>
    </citation>
    <scope>NUCLEOTIDE SEQUENCE</scope>
    <source>
        <strain evidence="3">CCMP2877</strain>
    </source>
</reference>
<evidence type="ECO:0000256" key="2">
    <source>
        <dbReference type="SAM" id="MobiDB-lite"/>
    </source>
</evidence>